<dbReference type="Proteomes" id="UP000478052">
    <property type="component" value="Unassembled WGS sequence"/>
</dbReference>
<keyword evidence="2" id="KW-1185">Reference proteome</keyword>
<organism evidence="1 2">
    <name type="scientific">Aphis craccivora</name>
    <name type="common">Cowpea aphid</name>
    <dbReference type="NCBI Taxonomy" id="307492"/>
    <lineage>
        <taxon>Eukaryota</taxon>
        <taxon>Metazoa</taxon>
        <taxon>Ecdysozoa</taxon>
        <taxon>Arthropoda</taxon>
        <taxon>Hexapoda</taxon>
        <taxon>Insecta</taxon>
        <taxon>Pterygota</taxon>
        <taxon>Neoptera</taxon>
        <taxon>Paraneoptera</taxon>
        <taxon>Hemiptera</taxon>
        <taxon>Sternorrhyncha</taxon>
        <taxon>Aphidomorpha</taxon>
        <taxon>Aphidoidea</taxon>
        <taxon>Aphididae</taxon>
        <taxon>Aphidini</taxon>
        <taxon>Aphis</taxon>
        <taxon>Aphis</taxon>
    </lineage>
</organism>
<sequence length="67" mass="7925">MGGVDILDQLISCYRILIRSRKWIFSMAMHEFDIAIINSWIQYNKEAEQINLAKDLIIFEKPISPKR</sequence>
<protein>
    <submittedName>
        <fullName evidence="1">PiggyBac transposable element-derived protein 3-like</fullName>
    </submittedName>
</protein>
<reference evidence="1 2" key="1">
    <citation type="submission" date="2019-08" db="EMBL/GenBank/DDBJ databases">
        <title>Whole genome of Aphis craccivora.</title>
        <authorList>
            <person name="Voronova N.V."/>
            <person name="Shulinski R.S."/>
            <person name="Bandarenka Y.V."/>
            <person name="Zhorov D.G."/>
            <person name="Warner D."/>
        </authorList>
    </citation>
    <scope>NUCLEOTIDE SEQUENCE [LARGE SCALE GENOMIC DNA]</scope>
    <source>
        <strain evidence="1">180601</strain>
        <tissue evidence="1">Whole Body</tissue>
    </source>
</reference>
<dbReference type="EMBL" id="VUJU01004993">
    <property type="protein sequence ID" value="KAF0752616.1"/>
    <property type="molecule type" value="Genomic_DNA"/>
</dbReference>
<dbReference type="OrthoDB" id="6626627at2759"/>
<gene>
    <name evidence="1" type="ORF">FWK35_00018636</name>
</gene>
<evidence type="ECO:0000313" key="2">
    <source>
        <dbReference type="Proteomes" id="UP000478052"/>
    </source>
</evidence>
<accession>A0A6G0YBA7</accession>
<dbReference type="PANTHER" id="PTHR47272:SF2">
    <property type="entry name" value="PIGGYBAC TRANSPOSABLE ELEMENT-DERIVED PROTEIN 3-LIKE"/>
    <property type="match status" value="1"/>
</dbReference>
<dbReference type="PANTHER" id="PTHR47272">
    <property type="entry name" value="DDE_TNP_1_7 DOMAIN-CONTAINING PROTEIN"/>
    <property type="match status" value="1"/>
</dbReference>
<comment type="caution">
    <text evidence="1">The sequence shown here is derived from an EMBL/GenBank/DDBJ whole genome shotgun (WGS) entry which is preliminary data.</text>
</comment>
<proteinExistence type="predicted"/>
<name>A0A6G0YBA7_APHCR</name>
<evidence type="ECO:0000313" key="1">
    <source>
        <dbReference type="EMBL" id="KAF0752616.1"/>
    </source>
</evidence>
<dbReference type="AlphaFoldDB" id="A0A6G0YBA7"/>